<organism evidence="10 11">
    <name type="scientific">Bacillus thuringiensis serovar andalousiensis</name>
    <dbReference type="NCBI Taxonomy" id="257985"/>
    <lineage>
        <taxon>Bacteria</taxon>
        <taxon>Bacillati</taxon>
        <taxon>Bacillota</taxon>
        <taxon>Bacilli</taxon>
        <taxon>Bacillales</taxon>
        <taxon>Bacillaceae</taxon>
        <taxon>Bacillus</taxon>
        <taxon>Bacillus cereus group</taxon>
    </lineage>
</organism>
<keyword evidence="4 7" id="KW-0521">NADP</keyword>
<dbReference type="InterPro" id="IPR052530">
    <property type="entry name" value="NAD(P)H_nitroreductase"/>
</dbReference>
<evidence type="ECO:0000313" key="11">
    <source>
        <dbReference type="Proteomes" id="UP000501374"/>
    </source>
</evidence>
<dbReference type="InterPro" id="IPR026021">
    <property type="entry name" value="YdjA-like"/>
</dbReference>
<dbReference type="AlphaFoldDB" id="A0A6H0TR87"/>
<evidence type="ECO:0000256" key="4">
    <source>
        <dbReference type="ARBA" id="ARBA00022857"/>
    </source>
</evidence>
<evidence type="ECO:0000256" key="8">
    <source>
        <dbReference type="PIRSR" id="PIRSR000232-1"/>
    </source>
</evidence>
<proteinExistence type="inferred from homology"/>
<dbReference type="GO" id="GO:0016491">
    <property type="term" value="F:oxidoreductase activity"/>
    <property type="evidence" value="ECO:0007669"/>
    <property type="project" value="UniProtKB-UniRule"/>
</dbReference>
<comment type="similarity">
    <text evidence="1 7">Belongs to the nitroreductase family.</text>
</comment>
<evidence type="ECO:0000313" key="10">
    <source>
        <dbReference type="EMBL" id="QIW22164.1"/>
    </source>
</evidence>
<reference evidence="11" key="1">
    <citation type="submission" date="2019-02" db="EMBL/GenBank/DDBJ databases">
        <title>Structural and Functional analysis of Lanthipeptide from Bacillus thuringiensis serovar andalousiensis B23193.</title>
        <authorList>
            <person name="Andreeva J.V."/>
            <person name="Grigoreva A."/>
        </authorList>
    </citation>
    <scope>NUCLEOTIDE SEQUENCE [LARGE SCALE GENOMIC DNA]</scope>
    <source>
        <strain evidence="11">B23193</strain>
    </source>
</reference>
<evidence type="ECO:0000256" key="6">
    <source>
        <dbReference type="ARBA" id="ARBA00023027"/>
    </source>
</evidence>
<evidence type="ECO:0000256" key="2">
    <source>
        <dbReference type="ARBA" id="ARBA00022630"/>
    </source>
</evidence>
<dbReference type="PIRSF" id="PIRSF000232">
    <property type="entry name" value="YdjA"/>
    <property type="match status" value="1"/>
</dbReference>
<accession>A0A6H0TR87</accession>
<gene>
    <name evidence="10" type="ORF">EVG22_29105</name>
</gene>
<dbReference type="RefSeq" id="WP_172555741.1">
    <property type="nucleotide sequence ID" value="NZ_CP035727.2"/>
</dbReference>
<dbReference type="PANTHER" id="PTHR43821:SF1">
    <property type="entry name" value="NAD(P)H NITROREDUCTASE YDJA-RELATED"/>
    <property type="match status" value="1"/>
</dbReference>
<dbReference type="EC" id="1.-.-.-" evidence="7"/>
<evidence type="ECO:0000259" key="9">
    <source>
        <dbReference type="Pfam" id="PF00881"/>
    </source>
</evidence>
<evidence type="ECO:0000256" key="5">
    <source>
        <dbReference type="ARBA" id="ARBA00023002"/>
    </source>
</evidence>
<evidence type="ECO:0000256" key="7">
    <source>
        <dbReference type="PIRNR" id="PIRNR000232"/>
    </source>
</evidence>
<keyword evidence="5 7" id="KW-0560">Oxidoreductase</keyword>
<dbReference type="CDD" id="cd02135">
    <property type="entry name" value="YdjA-like"/>
    <property type="match status" value="1"/>
</dbReference>
<feature type="domain" description="Nitroreductase" evidence="9">
    <location>
        <begin position="8"/>
        <end position="164"/>
    </location>
</feature>
<dbReference type="InterPro" id="IPR000415">
    <property type="entry name" value="Nitroreductase-like"/>
</dbReference>
<evidence type="ECO:0000256" key="3">
    <source>
        <dbReference type="ARBA" id="ARBA00022643"/>
    </source>
</evidence>
<comment type="cofactor">
    <cofactor evidence="8">
        <name>FMN</name>
        <dbReference type="ChEBI" id="CHEBI:58210"/>
    </cofactor>
    <text evidence="8">Binds 1 FMN per subunit.</text>
</comment>
<keyword evidence="2 7" id="KW-0285">Flavoprotein</keyword>
<dbReference type="EMBL" id="CP035727">
    <property type="protein sequence ID" value="QIW22164.1"/>
    <property type="molecule type" value="Genomic_DNA"/>
</dbReference>
<name>A0A6H0TR87_BACTU</name>
<protein>
    <recommendedName>
        <fullName evidence="7">Putative NAD(P)H nitroreductase</fullName>
        <ecNumber evidence="7">1.-.-.-</ecNumber>
    </recommendedName>
</protein>
<dbReference type="Gene3D" id="3.40.109.10">
    <property type="entry name" value="NADH Oxidase"/>
    <property type="match status" value="1"/>
</dbReference>
<dbReference type="Pfam" id="PF00881">
    <property type="entry name" value="Nitroreductase"/>
    <property type="match status" value="1"/>
</dbReference>
<feature type="binding site" description="in other chain" evidence="8">
    <location>
        <begin position="133"/>
        <end position="135"/>
    </location>
    <ligand>
        <name>FMN</name>
        <dbReference type="ChEBI" id="CHEBI:58210"/>
        <note>ligand shared between dimeric partners</note>
    </ligand>
</feature>
<dbReference type="Proteomes" id="UP000501374">
    <property type="component" value="Chromosome"/>
</dbReference>
<evidence type="ECO:0000256" key="1">
    <source>
        <dbReference type="ARBA" id="ARBA00007118"/>
    </source>
</evidence>
<feature type="binding site" evidence="8">
    <location>
        <position position="39"/>
    </location>
    <ligand>
        <name>FMN</name>
        <dbReference type="ChEBI" id="CHEBI:58210"/>
        <note>ligand shared between dimeric partners</note>
    </ligand>
</feature>
<sequence length="185" mass="21026">MSIINTMKNRRTIGLMEEKELPFELINQMLDAATWAPNHKRTEPWKFRVITGNARVKLGEEISNIMSKKLLDTVNREKELRKLKDKPLTAPVIIAVAVSPSGKVPVIEEIAAVSCATQNMLLVAEENNLATIWRTGKAVFQTELNNFLSLEKDDFLIGLIYVGYPKKKIGKGMRTNFQEKTIWIK</sequence>
<dbReference type="PANTHER" id="PTHR43821">
    <property type="entry name" value="NAD(P)H NITROREDUCTASE YDJA-RELATED"/>
    <property type="match status" value="1"/>
</dbReference>
<dbReference type="SUPFAM" id="SSF55469">
    <property type="entry name" value="FMN-dependent nitroreductase-like"/>
    <property type="match status" value="1"/>
</dbReference>
<feature type="binding site" description="in other chain" evidence="8">
    <location>
        <begin position="10"/>
        <end position="12"/>
    </location>
    <ligand>
        <name>FMN</name>
        <dbReference type="ChEBI" id="CHEBI:58210"/>
        <note>ligand shared between dimeric partners</note>
    </ligand>
</feature>
<dbReference type="InterPro" id="IPR029479">
    <property type="entry name" value="Nitroreductase"/>
</dbReference>
<keyword evidence="6 7" id="KW-0520">NAD</keyword>
<keyword evidence="3 7" id="KW-0288">FMN</keyword>